<feature type="region of interest" description="Disordered" evidence="1">
    <location>
        <begin position="1"/>
        <end position="20"/>
    </location>
</feature>
<organism evidence="2 3">
    <name type="scientific">Elysia marginata</name>
    <dbReference type="NCBI Taxonomy" id="1093978"/>
    <lineage>
        <taxon>Eukaryota</taxon>
        <taxon>Metazoa</taxon>
        <taxon>Spiralia</taxon>
        <taxon>Lophotrochozoa</taxon>
        <taxon>Mollusca</taxon>
        <taxon>Gastropoda</taxon>
        <taxon>Heterobranchia</taxon>
        <taxon>Euthyneura</taxon>
        <taxon>Panpulmonata</taxon>
        <taxon>Sacoglossa</taxon>
        <taxon>Placobranchoidea</taxon>
        <taxon>Plakobranchidae</taxon>
        <taxon>Elysia</taxon>
    </lineage>
</organism>
<keyword evidence="3" id="KW-1185">Reference proteome</keyword>
<evidence type="ECO:0000313" key="3">
    <source>
        <dbReference type="Proteomes" id="UP000762676"/>
    </source>
</evidence>
<accession>A0AAV4G9E2</accession>
<dbReference type="AlphaFoldDB" id="A0AAV4G9E2"/>
<sequence>MRAAKQDEPMGTRTKQKPQKMAQLYHHTFLRKHASYRASRNVAHVAHDDLRRVYSAWYGRWSVRAGWLCVCVRGNPSPIAAVLTFFSIPHSIIPPRVLKTNRLFM</sequence>
<name>A0AAV4G9E2_9GAST</name>
<dbReference type="Proteomes" id="UP000762676">
    <property type="component" value="Unassembled WGS sequence"/>
</dbReference>
<protein>
    <recommendedName>
        <fullName evidence="4">Mos1 transposase HTH domain-containing protein</fullName>
    </recommendedName>
</protein>
<comment type="caution">
    <text evidence="2">The sequence shown here is derived from an EMBL/GenBank/DDBJ whole genome shotgun (WGS) entry which is preliminary data.</text>
</comment>
<feature type="compositionally biased region" description="Basic and acidic residues" evidence="1">
    <location>
        <begin position="1"/>
        <end position="10"/>
    </location>
</feature>
<evidence type="ECO:0000256" key="1">
    <source>
        <dbReference type="SAM" id="MobiDB-lite"/>
    </source>
</evidence>
<reference evidence="2 3" key="1">
    <citation type="journal article" date="2021" name="Elife">
        <title>Chloroplast acquisition without the gene transfer in kleptoplastic sea slugs, Plakobranchus ocellatus.</title>
        <authorList>
            <person name="Maeda T."/>
            <person name="Takahashi S."/>
            <person name="Yoshida T."/>
            <person name="Shimamura S."/>
            <person name="Takaki Y."/>
            <person name="Nagai Y."/>
            <person name="Toyoda A."/>
            <person name="Suzuki Y."/>
            <person name="Arimoto A."/>
            <person name="Ishii H."/>
            <person name="Satoh N."/>
            <person name="Nishiyama T."/>
            <person name="Hasebe M."/>
            <person name="Maruyama T."/>
            <person name="Minagawa J."/>
            <person name="Obokata J."/>
            <person name="Shigenobu S."/>
        </authorList>
    </citation>
    <scope>NUCLEOTIDE SEQUENCE [LARGE SCALE GENOMIC DNA]</scope>
</reference>
<dbReference type="EMBL" id="BMAT01004809">
    <property type="protein sequence ID" value="GFR81246.1"/>
    <property type="molecule type" value="Genomic_DNA"/>
</dbReference>
<evidence type="ECO:0000313" key="2">
    <source>
        <dbReference type="EMBL" id="GFR81246.1"/>
    </source>
</evidence>
<proteinExistence type="predicted"/>
<evidence type="ECO:0008006" key="4">
    <source>
        <dbReference type="Google" id="ProtNLM"/>
    </source>
</evidence>
<gene>
    <name evidence="2" type="ORF">ElyMa_002336200</name>
</gene>